<proteinExistence type="inferred from homology"/>
<keyword evidence="2" id="KW-0813">Transport</keyword>
<dbReference type="Gene3D" id="3.40.50.300">
    <property type="entry name" value="P-loop containing nucleotide triphosphate hydrolases"/>
    <property type="match status" value="1"/>
</dbReference>
<keyword evidence="4 7" id="KW-0067">ATP-binding</keyword>
<dbReference type="EMBL" id="FR671403">
    <property type="protein sequence ID" value="CBW38798.1"/>
    <property type="molecule type" value="Genomic_DNA"/>
</dbReference>
<protein>
    <submittedName>
        <fullName evidence="7">ABC transporter, ATP-binding protein</fullName>
    </submittedName>
</protein>
<reference evidence="6" key="2">
    <citation type="journal article" date="2011" name="Antimicrob. Agents Chemother.">
        <title>Heterogeneity of Tn5253-Like Composite Elements in Clinical Streptococcus pneumoniae Isolates.</title>
        <authorList>
            <person name="Mingoia M."/>
            <person name="Tili E."/>
            <person name="Manso E."/>
            <person name="Varaldo P.E."/>
            <person name="Montanari M.P."/>
        </authorList>
    </citation>
    <scope>NUCLEOTIDE SEQUENCE</scope>
    <source>
        <strain evidence="6">SpnA213</strain>
    </source>
</reference>
<dbReference type="InterPro" id="IPR003593">
    <property type="entry name" value="AAA+_ATPase"/>
</dbReference>
<evidence type="ECO:0000256" key="3">
    <source>
        <dbReference type="ARBA" id="ARBA00022741"/>
    </source>
</evidence>
<dbReference type="EMBL" id="FM201786">
    <property type="protein sequence ID" value="CAV31147.1"/>
    <property type="molecule type" value="Genomic_DNA"/>
</dbReference>
<organism evidence="6">
    <name type="scientific">Streptococcus pneumoniae</name>
    <dbReference type="NCBI Taxonomy" id="1313"/>
    <lineage>
        <taxon>Bacteria</taxon>
        <taxon>Bacillati</taxon>
        <taxon>Bacillota</taxon>
        <taxon>Bacilli</taxon>
        <taxon>Lactobacillales</taxon>
        <taxon>Streptococcaceae</taxon>
        <taxon>Streptococcus</taxon>
    </lineage>
</organism>
<dbReference type="PROSITE" id="PS50893">
    <property type="entry name" value="ABC_TRANSPORTER_2"/>
    <property type="match status" value="1"/>
</dbReference>
<evidence type="ECO:0000313" key="7">
    <source>
        <dbReference type="EMBL" id="CBW38798.1"/>
    </source>
</evidence>
<dbReference type="PANTHER" id="PTHR42798:SF7">
    <property type="entry name" value="ALPHA-D-RIBOSE 1-METHYLPHOSPHONATE 5-TRIPHOSPHATE SYNTHASE SUBUNIT PHNL"/>
    <property type="match status" value="1"/>
</dbReference>
<reference evidence="7" key="1">
    <citation type="submission" date="2010-07" db="EMBL/GenBank/DDBJ databases">
        <authorList>
            <person name="Croucher N."/>
        </authorList>
    </citation>
    <scope>NUCLEOTIDE SEQUENCE</scope>
    <source>
        <strain evidence="7">11930</strain>
    </source>
</reference>
<dbReference type="SMART" id="SM00382">
    <property type="entry name" value="AAA"/>
    <property type="match status" value="1"/>
</dbReference>
<dbReference type="PANTHER" id="PTHR42798">
    <property type="entry name" value="LIPOPROTEIN-RELEASING SYSTEM ATP-BINDING PROTEIN LOLD"/>
    <property type="match status" value="1"/>
</dbReference>
<evidence type="ECO:0000256" key="4">
    <source>
        <dbReference type="ARBA" id="ARBA00022840"/>
    </source>
</evidence>
<reference evidence="7" key="3">
    <citation type="journal article" date="2011" name="Science">
        <title>Rapid pneumococcal evolution in response to clinical interventions.</title>
        <authorList>
            <person name="Croucher N.J."/>
            <person name="Harris S.R."/>
            <person name="Fraser C."/>
            <person name="Quail M.A."/>
            <person name="Burton J."/>
            <person name="Van der Linden M."/>
            <person name="McGee L."/>
            <person name="Von Gottberg A."/>
            <person name="Song J.H."/>
            <person name="Ko K.S."/>
            <person name="Pichon B."/>
            <person name="Baker S."/>
            <person name="Parry C.M."/>
            <person name="Lambertsen L.M."/>
            <person name="Shahinas D."/>
            <person name="Pillai D.R."/>
            <person name="Mitchell T.J."/>
            <person name="Dougan G."/>
            <person name="Tomasz A."/>
            <person name="Klugman K.P."/>
            <person name="Parkhill J."/>
            <person name="Hanage W.P."/>
            <person name="Bentley S.D."/>
        </authorList>
    </citation>
    <scope>NUCLEOTIDE SEQUENCE</scope>
    <source>
        <strain evidence="7">11930</strain>
    </source>
</reference>
<sequence length="252" mass="27275">MTLESGGFIMVNNVAVKVSNLSKEFLLGQDKTVSILKDVSLSVNYGEFVSILGVSGSGKSTLLSCLSSLSEPTSGEVVINGINPYTLKEGKLAKFRRQDIAIIFQNYNLVPALPVLENVTLPLRLSGKSVDRNKVKKMLDSLNFKAELSSLVATLSGGEQQKVAITRAIIADSKIIFADEPTGALDSVSRKLIFETLRNLASQGKCVLMVTHDIELASKTDRALILKDGKISRQIIKPSADELYQALESSKD</sequence>
<evidence type="ECO:0000259" key="5">
    <source>
        <dbReference type="PROSITE" id="PS50893"/>
    </source>
</evidence>
<dbReference type="CDD" id="cd03255">
    <property type="entry name" value="ABC_MJ0796_LolCDE_FtsE"/>
    <property type="match status" value="1"/>
</dbReference>
<keyword evidence="3" id="KW-0547">Nucleotide-binding</keyword>
<evidence type="ECO:0000256" key="1">
    <source>
        <dbReference type="ARBA" id="ARBA00005417"/>
    </source>
</evidence>
<dbReference type="InterPro" id="IPR003439">
    <property type="entry name" value="ABC_transporter-like_ATP-bd"/>
</dbReference>
<dbReference type="GO" id="GO:0005524">
    <property type="term" value="F:ATP binding"/>
    <property type="evidence" value="ECO:0007669"/>
    <property type="project" value="UniProtKB-KW"/>
</dbReference>
<feature type="domain" description="ABC transporter" evidence="5">
    <location>
        <begin position="16"/>
        <end position="248"/>
    </location>
</feature>
<evidence type="ECO:0000256" key="2">
    <source>
        <dbReference type="ARBA" id="ARBA00022448"/>
    </source>
</evidence>
<dbReference type="GO" id="GO:0016887">
    <property type="term" value="F:ATP hydrolysis activity"/>
    <property type="evidence" value="ECO:0007669"/>
    <property type="project" value="InterPro"/>
</dbReference>
<dbReference type="SUPFAM" id="SSF52540">
    <property type="entry name" value="P-loop containing nucleoside triphosphate hydrolases"/>
    <property type="match status" value="1"/>
</dbReference>
<name>B7UTW2_STREE</name>
<dbReference type="InterPro" id="IPR027417">
    <property type="entry name" value="P-loop_NTPase"/>
</dbReference>
<comment type="similarity">
    <text evidence="1">Belongs to the ABC transporter superfamily.</text>
</comment>
<evidence type="ECO:0000313" key="6">
    <source>
        <dbReference type="EMBL" id="CAV31147.1"/>
    </source>
</evidence>
<dbReference type="Pfam" id="PF00005">
    <property type="entry name" value="ABC_tran"/>
    <property type="match status" value="1"/>
</dbReference>
<accession>B7UTW2</accession>
<dbReference type="AlphaFoldDB" id="B7UTW2"/>
<dbReference type="InterPro" id="IPR017911">
    <property type="entry name" value="MacB-like_ATP-bd"/>
</dbReference>